<dbReference type="Proteomes" id="UP000281170">
    <property type="component" value="Plasmid 9"/>
</dbReference>
<reference evidence="10 12" key="2">
    <citation type="submission" date="2018-12" db="EMBL/GenBank/DDBJ databases">
        <authorList>
            <consortium name="Pathogen Informatics"/>
        </authorList>
    </citation>
    <scope>NUCLEOTIDE SEQUENCE [LARGE SCALE GENOMIC DNA]</scope>
    <source>
        <strain evidence="10 12">NCTC12735</strain>
        <plasmid evidence="12">9</plasmid>
    </source>
</reference>
<feature type="coiled-coil region" evidence="6">
    <location>
        <begin position="127"/>
        <end position="180"/>
    </location>
</feature>
<keyword evidence="2" id="KW-0540">Nuclease</keyword>
<keyword evidence="6" id="KW-0175">Coiled coil</keyword>
<evidence type="ECO:0000256" key="6">
    <source>
        <dbReference type="SAM" id="Coils"/>
    </source>
</evidence>
<sequence length="287" mass="33076">MTYSMTAFSRVQLETPEGILCWEIRSVNQRYLDVFFRLPESFRFLESSLRSLLRGEIQRGKLECQLKFSEVTDGSTMVVNNTLINSLMETAEKIAGEHQLANDLTVGKLLQWPGIVAVSEPNIEALAIQVEKSFKEAIQELQNARLREGTQLKEYILKRIVRLKDIIHTLRANINNLSETVKSKFLARISNLGMNLEEGRIEQEVALMVTRLDITEEIDRLELHTREVERNLESKEPVGRRLDFLMQELNREANTLSSKSDAMELIQAAVDMKVLIEQMREQIQNIE</sequence>
<keyword evidence="3" id="KW-0255">Endonuclease</keyword>
<evidence type="ECO:0000313" key="12">
    <source>
        <dbReference type="Proteomes" id="UP000281170"/>
    </source>
</evidence>
<dbReference type="InterPro" id="IPR013551">
    <property type="entry name" value="YicC-like_C"/>
</dbReference>
<comment type="cofactor">
    <cofactor evidence="1">
        <name>a divalent metal cation</name>
        <dbReference type="ChEBI" id="CHEBI:60240"/>
    </cofactor>
</comment>
<dbReference type="InterPro" id="IPR013527">
    <property type="entry name" value="YicC-like_N"/>
</dbReference>
<comment type="similarity">
    <text evidence="5">Belongs to the YicC/YloC family.</text>
</comment>
<evidence type="ECO:0000256" key="1">
    <source>
        <dbReference type="ARBA" id="ARBA00001968"/>
    </source>
</evidence>
<dbReference type="KEGG" id="ladl:NCTC12735_00366"/>
<dbReference type="PANTHER" id="PTHR30636">
    <property type="entry name" value="UPF0701 PROTEIN YICC"/>
    <property type="match status" value="1"/>
</dbReference>
<dbReference type="GO" id="GO:0004521">
    <property type="term" value="F:RNA endonuclease activity"/>
    <property type="evidence" value="ECO:0007669"/>
    <property type="project" value="InterPro"/>
</dbReference>
<keyword evidence="10" id="KW-0614">Plasmid</keyword>
<feature type="domain" description="Endoribonuclease YicC-like N-terminal" evidence="7">
    <location>
        <begin position="3"/>
        <end position="153"/>
    </location>
</feature>
<keyword evidence="4" id="KW-0378">Hydrolase</keyword>
<accession>A0A0W0R2Y8</accession>
<protein>
    <submittedName>
        <fullName evidence="9">Putative stress-induced protein</fullName>
    </submittedName>
</protein>
<evidence type="ECO:0000259" key="8">
    <source>
        <dbReference type="Pfam" id="PF08340"/>
    </source>
</evidence>
<keyword evidence="11" id="KW-1185">Reference proteome</keyword>
<dbReference type="PANTHER" id="PTHR30636:SF3">
    <property type="entry name" value="UPF0701 PROTEIN YICC"/>
    <property type="match status" value="1"/>
</dbReference>
<dbReference type="GO" id="GO:0016787">
    <property type="term" value="F:hydrolase activity"/>
    <property type="evidence" value="ECO:0007669"/>
    <property type="project" value="UniProtKB-KW"/>
</dbReference>
<dbReference type="EMBL" id="LNKA01000001">
    <property type="protein sequence ID" value="KTC65431.1"/>
    <property type="molecule type" value="Genomic_DNA"/>
</dbReference>
<evidence type="ECO:0000256" key="2">
    <source>
        <dbReference type="ARBA" id="ARBA00022722"/>
    </source>
</evidence>
<evidence type="ECO:0000256" key="5">
    <source>
        <dbReference type="ARBA" id="ARBA00035648"/>
    </source>
</evidence>
<feature type="domain" description="Endoribonuclease YicC-like C-terminal" evidence="8">
    <location>
        <begin position="174"/>
        <end position="287"/>
    </location>
</feature>
<reference evidence="9 11" key="1">
    <citation type="submission" date="2015-11" db="EMBL/GenBank/DDBJ databases">
        <title>Identification of large and diverse effector repertoires of 38 Legionella species.</title>
        <authorList>
            <person name="Burstein D."/>
            <person name="Amaro F."/>
            <person name="Zusman T."/>
            <person name="Lifshitz Z."/>
            <person name="Cohen O."/>
            <person name="Gilbert J.A."/>
            <person name="Pupko T."/>
            <person name="Shuman H.A."/>
            <person name="Segal G."/>
        </authorList>
    </citation>
    <scope>NUCLEOTIDE SEQUENCE [LARGE SCALE GENOMIC DNA]</scope>
    <source>
        <strain evidence="9 11">1762-AUS-E</strain>
    </source>
</reference>
<evidence type="ECO:0000256" key="4">
    <source>
        <dbReference type="ARBA" id="ARBA00022801"/>
    </source>
</evidence>
<evidence type="ECO:0000313" key="10">
    <source>
        <dbReference type="EMBL" id="VEH84747.1"/>
    </source>
</evidence>
<gene>
    <name evidence="9" type="ORF">Lade_0089</name>
    <name evidence="10" type="ORF">NCTC12735_00366</name>
</gene>
<evidence type="ECO:0000313" key="9">
    <source>
        <dbReference type="EMBL" id="KTC65431.1"/>
    </source>
</evidence>
<dbReference type="Pfam" id="PF08340">
    <property type="entry name" value="YicC-like_C"/>
    <property type="match status" value="1"/>
</dbReference>
<geneLocation type="plasmid" evidence="10 12">
    <name>9</name>
</geneLocation>
<evidence type="ECO:0000259" key="7">
    <source>
        <dbReference type="Pfam" id="PF03755"/>
    </source>
</evidence>
<dbReference type="AlphaFoldDB" id="A0A0W0R2Y8"/>
<dbReference type="STRING" id="45056.Lade_0089"/>
<dbReference type="PATRIC" id="fig|45056.6.peg.93"/>
<dbReference type="EMBL" id="LR134418">
    <property type="protein sequence ID" value="VEH84747.1"/>
    <property type="molecule type" value="Genomic_DNA"/>
</dbReference>
<evidence type="ECO:0000313" key="11">
    <source>
        <dbReference type="Proteomes" id="UP000054859"/>
    </source>
</evidence>
<dbReference type="Pfam" id="PF03755">
    <property type="entry name" value="YicC-like_N"/>
    <property type="match status" value="1"/>
</dbReference>
<dbReference type="NCBIfam" id="TIGR00255">
    <property type="entry name" value="YicC/YloC family endoribonuclease"/>
    <property type="match status" value="1"/>
</dbReference>
<name>A0A0W0R2Y8_9GAMM</name>
<evidence type="ECO:0000256" key="3">
    <source>
        <dbReference type="ARBA" id="ARBA00022759"/>
    </source>
</evidence>
<dbReference type="RefSeq" id="WP_058461195.1">
    <property type="nucleotide sequence ID" value="NZ_CAAAHS010000003.1"/>
</dbReference>
<dbReference type="OrthoDB" id="9771229at2"/>
<dbReference type="InterPro" id="IPR005229">
    <property type="entry name" value="YicC/YloC-like"/>
</dbReference>
<organism evidence="9 11">
    <name type="scientific">Legionella adelaidensis</name>
    <dbReference type="NCBI Taxonomy" id="45056"/>
    <lineage>
        <taxon>Bacteria</taxon>
        <taxon>Pseudomonadati</taxon>
        <taxon>Pseudomonadota</taxon>
        <taxon>Gammaproteobacteria</taxon>
        <taxon>Legionellales</taxon>
        <taxon>Legionellaceae</taxon>
        <taxon>Legionella</taxon>
    </lineage>
</organism>
<dbReference type="Proteomes" id="UP000054859">
    <property type="component" value="Unassembled WGS sequence"/>
</dbReference>
<proteinExistence type="inferred from homology"/>